<dbReference type="AlphaFoldDB" id="A0A511RIM1"/>
<name>A0A511RIM1_9DEIN</name>
<sequence>MKTLRFSPSLAVVAGWLVALASLAGYAGAPQAAAYRSLLVGTRTGSVLVDPPPEP</sequence>
<dbReference type="RefSeq" id="WP_183677791.1">
    <property type="nucleotide sequence ID" value="NZ_BJXN01000005.1"/>
</dbReference>
<protein>
    <submittedName>
        <fullName evidence="1">Uncharacterized protein</fullName>
    </submittedName>
</protein>
<reference evidence="1 2" key="1">
    <citation type="submission" date="2019-07" db="EMBL/GenBank/DDBJ databases">
        <title>Whole genome shotgun sequence of Oceanithermus desulfurans NBRC 100063.</title>
        <authorList>
            <person name="Hosoyama A."/>
            <person name="Uohara A."/>
            <person name="Ohji S."/>
            <person name="Ichikawa N."/>
        </authorList>
    </citation>
    <scope>NUCLEOTIDE SEQUENCE [LARGE SCALE GENOMIC DNA]</scope>
    <source>
        <strain evidence="1 2">NBRC 100063</strain>
    </source>
</reference>
<proteinExistence type="predicted"/>
<evidence type="ECO:0000313" key="1">
    <source>
        <dbReference type="EMBL" id="GEM89493.1"/>
    </source>
</evidence>
<comment type="caution">
    <text evidence="1">The sequence shown here is derived from an EMBL/GenBank/DDBJ whole genome shotgun (WGS) entry which is preliminary data.</text>
</comment>
<gene>
    <name evidence="1" type="ORF">ODE01S_09270</name>
</gene>
<dbReference type="Proteomes" id="UP000321827">
    <property type="component" value="Unassembled WGS sequence"/>
</dbReference>
<dbReference type="EMBL" id="BJXN01000005">
    <property type="protein sequence ID" value="GEM89493.1"/>
    <property type="molecule type" value="Genomic_DNA"/>
</dbReference>
<evidence type="ECO:0000313" key="2">
    <source>
        <dbReference type="Proteomes" id="UP000321827"/>
    </source>
</evidence>
<organism evidence="1 2">
    <name type="scientific">Oceanithermus desulfurans NBRC 100063</name>
    <dbReference type="NCBI Taxonomy" id="1227550"/>
    <lineage>
        <taxon>Bacteria</taxon>
        <taxon>Thermotogati</taxon>
        <taxon>Deinococcota</taxon>
        <taxon>Deinococci</taxon>
        <taxon>Thermales</taxon>
        <taxon>Thermaceae</taxon>
        <taxon>Oceanithermus</taxon>
    </lineage>
</organism>
<accession>A0A511RIM1</accession>